<dbReference type="EMBL" id="BONG01000011">
    <property type="protein sequence ID" value="GIF88911.1"/>
    <property type="molecule type" value="Genomic_DNA"/>
</dbReference>
<gene>
    <name evidence="1" type="ORF">Cch02nite_23550</name>
</gene>
<proteinExistence type="predicted"/>
<dbReference type="Proteomes" id="UP000619293">
    <property type="component" value="Unassembled WGS sequence"/>
</dbReference>
<keyword evidence="2" id="KW-1185">Reference proteome</keyword>
<evidence type="ECO:0008006" key="3">
    <source>
        <dbReference type="Google" id="ProtNLM"/>
    </source>
</evidence>
<comment type="caution">
    <text evidence="1">The sequence shown here is derived from an EMBL/GenBank/DDBJ whole genome shotgun (WGS) entry which is preliminary data.</text>
</comment>
<organism evidence="1 2">
    <name type="scientific">Catellatospora chokoriensis</name>
    <dbReference type="NCBI Taxonomy" id="310353"/>
    <lineage>
        <taxon>Bacteria</taxon>
        <taxon>Bacillati</taxon>
        <taxon>Actinomycetota</taxon>
        <taxon>Actinomycetes</taxon>
        <taxon>Micromonosporales</taxon>
        <taxon>Micromonosporaceae</taxon>
        <taxon>Catellatospora</taxon>
    </lineage>
</organism>
<evidence type="ECO:0000313" key="2">
    <source>
        <dbReference type="Proteomes" id="UP000619293"/>
    </source>
</evidence>
<reference evidence="1 2" key="1">
    <citation type="submission" date="2021-01" db="EMBL/GenBank/DDBJ databases">
        <title>Whole genome shotgun sequence of Catellatospora chokoriensis NBRC 107358.</title>
        <authorList>
            <person name="Komaki H."/>
            <person name="Tamura T."/>
        </authorList>
    </citation>
    <scope>NUCLEOTIDE SEQUENCE [LARGE SCALE GENOMIC DNA]</scope>
    <source>
        <strain evidence="1 2">NBRC 107358</strain>
    </source>
</reference>
<dbReference type="InterPro" id="IPR011009">
    <property type="entry name" value="Kinase-like_dom_sf"/>
</dbReference>
<protein>
    <recommendedName>
        <fullName evidence="3">Phosphotransferase enzyme family protein</fullName>
    </recommendedName>
</protein>
<dbReference type="SUPFAM" id="SSF56112">
    <property type="entry name" value="Protein kinase-like (PK-like)"/>
    <property type="match status" value="1"/>
</dbReference>
<accession>A0A8J3JPU7</accession>
<dbReference type="AlphaFoldDB" id="A0A8J3JPU7"/>
<name>A0A8J3JPU7_9ACTN</name>
<sequence>MVDDLDEVRALLPGVTISPVDALGGSDRSAVRRARITQPGEAPTTVIVKTFDHPESWARESAALGLLPVGTPAPRLLAAGASPPVVVMSDLGTGTNVADALLGTDPSAAEAAVYAWTDAIAAVHQATLGLRDAFRAELDARAQPGSAPLTSVAATLDQNIADLRQACGPLGVAVPEPLADAFRAHAARLDDDAASALSPSDACPDNNVFTGDGLALIDFEHAEWRHVAWDVAYLRVPWPSCWCSWRLPDEVADRAVARYRQAAAAGLPYVATPEFELDLGAATDLWAVLYSSWFLPLTLSGDPLAASRRDSPRRRALLLHRLELAKRTSAAPEIAAFAGELRAALVARWGEVPLAPARAFRS</sequence>
<dbReference type="RefSeq" id="WP_191838179.1">
    <property type="nucleotide sequence ID" value="NZ_BAAALB010000003.1"/>
</dbReference>
<evidence type="ECO:0000313" key="1">
    <source>
        <dbReference type="EMBL" id="GIF88911.1"/>
    </source>
</evidence>
<dbReference type="Gene3D" id="3.90.1200.10">
    <property type="match status" value="1"/>
</dbReference>